<reference evidence="1 2" key="1">
    <citation type="submission" date="2019-03" db="EMBL/GenBank/DDBJ databases">
        <title>First draft genome of Liparis tanakae, snailfish: a comprehensive survey of snailfish specific genes.</title>
        <authorList>
            <person name="Kim W."/>
            <person name="Song I."/>
            <person name="Jeong J.-H."/>
            <person name="Kim D."/>
            <person name="Kim S."/>
            <person name="Ryu S."/>
            <person name="Song J.Y."/>
            <person name="Lee S.K."/>
        </authorList>
    </citation>
    <scope>NUCLEOTIDE SEQUENCE [LARGE SCALE GENOMIC DNA]</scope>
    <source>
        <tissue evidence="1">Muscle</tissue>
    </source>
</reference>
<dbReference type="Proteomes" id="UP000314294">
    <property type="component" value="Unassembled WGS sequence"/>
</dbReference>
<proteinExistence type="predicted"/>
<name>A0A4Z2ERN0_9TELE</name>
<keyword evidence="2" id="KW-1185">Reference proteome</keyword>
<dbReference type="AlphaFoldDB" id="A0A4Z2ERN0"/>
<comment type="caution">
    <text evidence="1">The sequence shown here is derived from an EMBL/GenBank/DDBJ whole genome shotgun (WGS) entry which is preliminary data.</text>
</comment>
<sequence>MELLLDSWGGPTYTNQTWQTSSESEKTISMKILAAAPKVPYRYRLKTDDITVGEAAVMLVWPTGPLRGGRDAAVAHWPFKRAGMMLVWPTGPLRGRA</sequence>
<protein>
    <submittedName>
        <fullName evidence="1">Uncharacterized protein</fullName>
    </submittedName>
</protein>
<accession>A0A4Z2ERN0</accession>
<evidence type="ECO:0000313" key="2">
    <source>
        <dbReference type="Proteomes" id="UP000314294"/>
    </source>
</evidence>
<gene>
    <name evidence="1" type="ORF">EYF80_058415</name>
</gene>
<dbReference type="EMBL" id="SRLO01003478">
    <property type="protein sequence ID" value="TNN31433.1"/>
    <property type="molecule type" value="Genomic_DNA"/>
</dbReference>
<organism evidence="1 2">
    <name type="scientific">Liparis tanakae</name>
    <name type="common">Tanaka's snailfish</name>
    <dbReference type="NCBI Taxonomy" id="230148"/>
    <lineage>
        <taxon>Eukaryota</taxon>
        <taxon>Metazoa</taxon>
        <taxon>Chordata</taxon>
        <taxon>Craniata</taxon>
        <taxon>Vertebrata</taxon>
        <taxon>Euteleostomi</taxon>
        <taxon>Actinopterygii</taxon>
        <taxon>Neopterygii</taxon>
        <taxon>Teleostei</taxon>
        <taxon>Neoteleostei</taxon>
        <taxon>Acanthomorphata</taxon>
        <taxon>Eupercaria</taxon>
        <taxon>Perciformes</taxon>
        <taxon>Cottioidei</taxon>
        <taxon>Cottales</taxon>
        <taxon>Liparidae</taxon>
        <taxon>Liparis</taxon>
    </lineage>
</organism>
<evidence type="ECO:0000313" key="1">
    <source>
        <dbReference type="EMBL" id="TNN31433.1"/>
    </source>
</evidence>